<accession>A0AAP2UJV5</accession>
<reference evidence="1" key="1">
    <citation type="submission" date="2022-06" db="EMBL/GenBank/DDBJ databases">
        <title>Isolation of gut microbiota from human fecal samples.</title>
        <authorList>
            <person name="Pamer E.G."/>
            <person name="Barat B."/>
            <person name="Waligurski E."/>
            <person name="Medina S."/>
            <person name="Paddock L."/>
            <person name="Mostad J."/>
        </authorList>
    </citation>
    <scope>NUCLEOTIDE SEQUENCE</scope>
    <source>
        <strain evidence="1">DFI.6.24</strain>
    </source>
</reference>
<proteinExistence type="predicted"/>
<protein>
    <submittedName>
        <fullName evidence="1">Uncharacterized protein</fullName>
    </submittedName>
</protein>
<comment type="caution">
    <text evidence="1">The sequence shown here is derived from an EMBL/GenBank/DDBJ whole genome shotgun (WGS) entry which is preliminary data.</text>
</comment>
<gene>
    <name evidence="1" type="ORF">NE542_15930</name>
</gene>
<evidence type="ECO:0000313" key="2">
    <source>
        <dbReference type="Proteomes" id="UP001204814"/>
    </source>
</evidence>
<dbReference type="EMBL" id="JANGBO010000107">
    <property type="protein sequence ID" value="MCQ5063282.1"/>
    <property type="molecule type" value="Genomic_DNA"/>
</dbReference>
<evidence type="ECO:0000313" key="1">
    <source>
        <dbReference type="EMBL" id="MCQ5063282.1"/>
    </source>
</evidence>
<organism evidence="1 2">
    <name type="scientific">Faecalibacillus intestinalis</name>
    <dbReference type="NCBI Taxonomy" id="1982626"/>
    <lineage>
        <taxon>Bacteria</taxon>
        <taxon>Bacillati</taxon>
        <taxon>Bacillota</taxon>
        <taxon>Erysipelotrichia</taxon>
        <taxon>Erysipelotrichales</taxon>
        <taxon>Coprobacillaceae</taxon>
        <taxon>Faecalibacillus</taxon>
    </lineage>
</organism>
<dbReference type="RefSeq" id="WP_256180019.1">
    <property type="nucleotide sequence ID" value="NZ_JANGBO010000107.1"/>
</dbReference>
<dbReference type="AlphaFoldDB" id="A0AAP2UJV5"/>
<dbReference type="Proteomes" id="UP001204814">
    <property type="component" value="Unassembled WGS sequence"/>
</dbReference>
<name>A0AAP2UJV5_9FIRM</name>
<sequence length="84" mass="10070">NRNMNFYSVIYYFIFRNKTTTNAELTHFYSSIDKFEKRISKQALNKAIKKLNPNVFTYLINQFASIYYASSLPKKYRDHLLIAE</sequence>
<feature type="non-terminal residue" evidence="1">
    <location>
        <position position="84"/>
    </location>
</feature>
<feature type="non-terminal residue" evidence="1">
    <location>
        <position position="1"/>
    </location>
</feature>